<comment type="caution">
    <text evidence="2">The sequence shown here is derived from an EMBL/GenBank/DDBJ whole genome shotgun (WGS) entry which is preliminary data.</text>
</comment>
<accession>A0ABU6RPA8</accession>
<evidence type="ECO:0000313" key="3">
    <source>
        <dbReference type="Proteomes" id="UP001341840"/>
    </source>
</evidence>
<name>A0ABU6RPA8_9FABA</name>
<evidence type="ECO:0000256" key="1">
    <source>
        <dbReference type="SAM" id="MobiDB-lite"/>
    </source>
</evidence>
<dbReference type="Proteomes" id="UP001341840">
    <property type="component" value="Unassembled WGS sequence"/>
</dbReference>
<feature type="non-terminal residue" evidence="2">
    <location>
        <position position="1"/>
    </location>
</feature>
<feature type="compositionally biased region" description="Basic and acidic residues" evidence="1">
    <location>
        <begin position="8"/>
        <end position="17"/>
    </location>
</feature>
<sequence>QQPSRILPSDKDSDAAGRSRRRRRRGGRGDAELRNARNTTNGDERCTTNDDDRERCEPSGKNAKLRRRWRCGGDQREM</sequence>
<keyword evidence="3" id="KW-1185">Reference proteome</keyword>
<evidence type="ECO:0000313" key="2">
    <source>
        <dbReference type="EMBL" id="MED6125775.1"/>
    </source>
</evidence>
<feature type="compositionally biased region" description="Basic and acidic residues" evidence="1">
    <location>
        <begin position="42"/>
        <end position="58"/>
    </location>
</feature>
<gene>
    <name evidence="2" type="ORF">PIB30_071903</name>
</gene>
<protein>
    <submittedName>
        <fullName evidence="2">Uncharacterized protein</fullName>
    </submittedName>
</protein>
<organism evidence="2 3">
    <name type="scientific">Stylosanthes scabra</name>
    <dbReference type="NCBI Taxonomy" id="79078"/>
    <lineage>
        <taxon>Eukaryota</taxon>
        <taxon>Viridiplantae</taxon>
        <taxon>Streptophyta</taxon>
        <taxon>Embryophyta</taxon>
        <taxon>Tracheophyta</taxon>
        <taxon>Spermatophyta</taxon>
        <taxon>Magnoliopsida</taxon>
        <taxon>eudicotyledons</taxon>
        <taxon>Gunneridae</taxon>
        <taxon>Pentapetalae</taxon>
        <taxon>rosids</taxon>
        <taxon>fabids</taxon>
        <taxon>Fabales</taxon>
        <taxon>Fabaceae</taxon>
        <taxon>Papilionoideae</taxon>
        <taxon>50 kb inversion clade</taxon>
        <taxon>dalbergioids sensu lato</taxon>
        <taxon>Dalbergieae</taxon>
        <taxon>Pterocarpus clade</taxon>
        <taxon>Stylosanthes</taxon>
    </lineage>
</organism>
<proteinExistence type="predicted"/>
<feature type="region of interest" description="Disordered" evidence="1">
    <location>
        <begin position="1"/>
        <end position="61"/>
    </location>
</feature>
<dbReference type="EMBL" id="JASCZI010031048">
    <property type="protein sequence ID" value="MED6125775.1"/>
    <property type="molecule type" value="Genomic_DNA"/>
</dbReference>
<reference evidence="2 3" key="1">
    <citation type="journal article" date="2023" name="Plants (Basel)">
        <title>Bridging the Gap: Combining Genomics and Transcriptomics Approaches to Understand Stylosanthes scabra, an Orphan Legume from the Brazilian Caatinga.</title>
        <authorList>
            <person name="Ferreira-Neto J.R.C."/>
            <person name="da Silva M.D."/>
            <person name="Binneck E."/>
            <person name="de Melo N.F."/>
            <person name="da Silva R.H."/>
            <person name="de Melo A.L.T.M."/>
            <person name="Pandolfi V."/>
            <person name="Bustamante F.O."/>
            <person name="Brasileiro-Vidal A.C."/>
            <person name="Benko-Iseppon A.M."/>
        </authorList>
    </citation>
    <scope>NUCLEOTIDE SEQUENCE [LARGE SCALE GENOMIC DNA]</scope>
    <source>
        <tissue evidence="2">Leaves</tissue>
    </source>
</reference>